<dbReference type="PROSITE" id="PS51340">
    <property type="entry name" value="MOSC"/>
    <property type="match status" value="1"/>
</dbReference>
<evidence type="ECO:0000313" key="3">
    <source>
        <dbReference type="Proteomes" id="UP000467249"/>
    </source>
</evidence>
<name>A0A6N4W7M1_9MYCO</name>
<sequence>MVEAGRIVSLWRYPVKSMAGERIAAASIGTLGLHADRTWAVRDLEHDCTTGAKKLPGLLWCTARYAQTPPADAGPGNAPEVIVGLPDGREFSSSDPGVHRALSEYVDSDVELRPLPAISDRHEYRAPMATKSDLRTIFGLADDEPLPDLSMFPVRKLAEITRYATPVGSYVDAYPVHILTTQSLASMAAVAPDSDFDVRRFRPTILVEATSTAEHPASEHPEWDWCGGVLHGPHADLAPLIPTIRCVMPSHEQPELKQDREITRTIAAHSRRCLGAYGTVAKPGRIAQGDVLQLEPPQRAAAETGAVKVKRALMRAVSAAIPSGGRN</sequence>
<dbReference type="Pfam" id="PF03473">
    <property type="entry name" value="MOSC"/>
    <property type="match status" value="1"/>
</dbReference>
<reference evidence="2 3" key="1">
    <citation type="journal article" date="2019" name="Emerg. Microbes Infect.">
        <title>Comprehensive subspecies identification of 175 nontuberculous mycobacteria species based on 7547 genomic profiles.</title>
        <authorList>
            <person name="Matsumoto Y."/>
            <person name="Kinjo T."/>
            <person name="Motooka D."/>
            <person name="Nabeya D."/>
            <person name="Jung N."/>
            <person name="Uechi K."/>
            <person name="Horii T."/>
            <person name="Iida T."/>
            <person name="Fujita J."/>
            <person name="Nakamura S."/>
        </authorList>
    </citation>
    <scope>NUCLEOTIDE SEQUENCE [LARGE SCALE GENOMIC DNA]</scope>
    <source>
        <strain evidence="2 3">JCM 30275</strain>
    </source>
</reference>
<dbReference type="Pfam" id="PF03476">
    <property type="entry name" value="MOSC_N"/>
    <property type="match status" value="1"/>
</dbReference>
<dbReference type="InterPro" id="IPR011037">
    <property type="entry name" value="Pyrv_Knase-like_insert_dom_sf"/>
</dbReference>
<keyword evidence="3" id="KW-1185">Reference proteome</keyword>
<dbReference type="GO" id="GO:0003824">
    <property type="term" value="F:catalytic activity"/>
    <property type="evidence" value="ECO:0007669"/>
    <property type="project" value="InterPro"/>
</dbReference>
<dbReference type="GO" id="GO:0030170">
    <property type="term" value="F:pyridoxal phosphate binding"/>
    <property type="evidence" value="ECO:0007669"/>
    <property type="project" value="InterPro"/>
</dbReference>
<dbReference type="Proteomes" id="UP000467249">
    <property type="component" value="Chromosome"/>
</dbReference>
<dbReference type="InterPro" id="IPR005302">
    <property type="entry name" value="MoCF_Sase_C"/>
</dbReference>
<dbReference type="InterPro" id="IPR005303">
    <property type="entry name" value="MOCOS_middle"/>
</dbReference>
<proteinExistence type="predicted"/>
<evidence type="ECO:0000313" key="2">
    <source>
        <dbReference type="EMBL" id="BBZ76032.1"/>
    </source>
</evidence>
<organism evidence="2 3">
    <name type="scientific">Mycolicibacterium anyangense</name>
    <dbReference type="NCBI Taxonomy" id="1431246"/>
    <lineage>
        <taxon>Bacteria</taxon>
        <taxon>Bacillati</taxon>
        <taxon>Actinomycetota</taxon>
        <taxon>Actinomycetes</taxon>
        <taxon>Mycobacteriales</taxon>
        <taxon>Mycobacteriaceae</taxon>
        <taxon>Mycolicibacterium</taxon>
    </lineage>
</organism>
<dbReference type="RefSeq" id="WP_163803553.1">
    <property type="nucleotide sequence ID" value="NZ_AP022620.1"/>
</dbReference>
<dbReference type="EMBL" id="AP022620">
    <property type="protein sequence ID" value="BBZ76032.1"/>
    <property type="molecule type" value="Genomic_DNA"/>
</dbReference>
<gene>
    <name evidence="2" type="ORF">MANY_13690</name>
</gene>
<evidence type="ECO:0000259" key="1">
    <source>
        <dbReference type="PROSITE" id="PS51340"/>
    </source>
</evidence>
<protein>
    <submittedName>
        <fullName evidence="2">Molybdenum cofactor biosysynthesis protein</fullName>
    </submittedName>
</protein>
<dbReference type="SUPFAM" id="SSF50800">
    <property type="entry name" value="PK beta-barrel domain-like"/>
    <property type="match status" value="1"/>
</dbReference>
<feature type="domain" description="MOSC" evidence="1">
    <location>
        <begin position="124"/>
        <end position="295"/>
    </location>
</feature>
<dbReference type="GO" id="GO:0030151">
    <property type="term" value="F:molybdenum ion binding"/>
    <property type="evidence" value="ECO:0007669"/>
    <property type="project" value="InterPro"/>
</dbReference>
<accession>A0A6N4W7M1</accession>
<dbReference type="AlphaFoldDB" id="A0A6N4W7M1"/>
<dbReference type="KEGG" id="many:MANY_13690"/>